<comment type="similarity">
    <text evidence="1">Belongs to the MsrA Met sulfoxide reductase family.</text>
</comment>
<dbReference type="Proteomes" id="UP000198778">
    <property type="component" value="Unassembled WGS sequence"/>
</dbReference>
<dbReference type="InterPro" id="IPR036509">
    <property type="entry name" value="Met_Sox_Rdtase_MsrA_sf"/>
</dbReference>
<dbReference type="PANTHER" id="PTHR43774:SF1">
    <property type="entry name" value="PEPTIDE METHIONINE SULFOXIDE REDUCTASE MSRA 2"/>
    <property type="match status" value="1"/>
</dbReference>
<feature type="domain" description="Peptide methionine sulphoxide reductase MsrA" evidence="6">
    <location>
        <begin position="3"/>
        <end position="95"/>
    </location>
</feature>
<protein>
    <recommendedName>
        <fullName evidence="2">peptide-methionine (S)-S-oxide reductase</fullName>
        <ecNumber evidence="2">1.8.4.11</ecNumber>
    </recommendedName>
</protein>
<sequence>MGNHTECIEIDYDPLIISYEDLLHEFWTLHSGKNHGYGGRQYLSLLLFRSNEEKQTALKVRTIYEERKGSKIDTELSAFQSFYPAENYHQKYSLRRFKKAWEPLQNHFSSEEDIRDSLLAAKLNAAAQGELTMNEIYSNLSLWTADENQQQEWKKLLQSVKW</sequence>
<dbReference type="GO" id="GO:0008113">
    <property type="term" value="F:peptide-methionine (S)-S-oxide reductase activity"/>
    <property type="evidence" value="ECO:0007669"/>
    <property type="project" value="UniProtKB-EC"/>
</dbReference>
<proteinExistence type="inferred from homology"/>
<dbReference type="SUPFAM" id="SSF55068">
    <property type="entry name" value="Peptide methionine sulfoxide reductase"/>
    <property type="match status" value="1"/>
</dbReference>
<reference evidence="8" key="1">
    <citation type="submission" date="2016-10" db="EMBL/GenBank/DDBJ databases">
        <authorList>
            <person name="Varghese N."/>
            <person name="Submissions S."/>
        </authorList>
    </citation>
    <scope>NUCLEOTIDE SEQUENCE [LARGE SCALE GENOMIC DNA]</scope>
    <source>
        <strain evidence="8">CGMCC 1.10369</strain>
    </source>
</reference>
<evidence type="ECO:0000313" key="7">
    <source>
        <dbReference type="EMBL" id="SDN21202.1"/>
    </source>
</evidence>
<evidence type="ECO:0000256" key="1">
    <source>
        <dbReference type="ARBA" id="ARBA00005591"/>
    </source>
</evidence>
<evidence type="ECO:0000256" key="2">
    <source>
        <dbReference type="ARBA" id="ARBA00012502"/>
    </source>
</evidence>
<dbReference type="Pfam" id="PF01625">
    <property type="entry name" value="PMSR"/>
    <property type="match status" value="1"/>
</dbReference>
<organism evidence="7 8">
    <name type="scientific">Alkalicoccus daliensis</name>
    <dbReference type="NCBI Taxonomy" id="745820"/>
    <lineage>
        <taxon>Bacteria</taxon>
        <taxon>Bacillati</taxon>
        <taxon>Bacillota</taxon>
        <taxon>Bacilli</taxon>
        <taxon>Bacillales</taxon>
        <taxon>Bacillaceae</taxon>
        <taxon>Alkalicoccus</taxon>
    </lineage>
</organism>
<evidence type="ECO:0000256" key="5">
    <source>
        <dbReference type="ARBA" id="ARBA00048782"/>
    </source>
</evidence>
<dbReference type="EC" id="1.8.4.11" evidence="2"/>
<name>A0A1G9ZI95_9BACI</name>
<evidence type="ECO:0000259" key="6">
    <source>
        <dbReference type="Pfam" id="PF01625"/>
    </source>
</evidence>
<dbReference type="InterPro" id="IPR002569">
    <property type="entry name" value="Met_Sox_Rdtase_MsrA_dom"/>
</dbReference>
<keyword evidence="8" id="KW-1185">Reference proteome</keyword>
<dbReference type="Gene3D" id="3.30.1060.10">
    <property type="entry name" value="Peptide methionine sulphoxide reductase MsrA"/>
    <property type="match status" value="1"/>
</dbReference>
<accession>A0A1G9ZI95</accession>
<keyword evidence="3" id="KW-0560">Oxidoreductase</keyword>
<evidence type="ECO:0000256" key="3">
    <source>
        <dbReference type="ARBA" id="ARBA00023002"/>
    </source>
</evidence>
<evidence type="ECO:0000256" key="4">
    <source>
        <dbReference type="ARBA" id="ARBA00047806"/>
    </source>
</evidence>
<dbReference type="PANTHER" id="PTHR43774">
    <property type="entry name" value="PEPTIDE METHIONINE SULFOXIDE REDUCTASE"/>
    <property type="match status" value="1"/>
</dbReference>
<comment type="catalytic activity">
    <reaction evidence="5">
        <text>[thioredoxin]-disulfide + L-methionine + H2O = L-methionine (S)-S-oxide + [thioredoxin]-dithiol</text>
        <dbReference type="Rhea" id="RHEA:19993"/>
        <dbReference type="Rhea" id="RHEA-COMP:10698"/>
        <dbReference type="Rhea" id="RHEA-COMP:10700"/>
        <dbReference type="ChEBI" id="CHEBI:15377"/>
        <dbReference type="ChEBI" id="CHEBI:29950"/>
        <dbReference type="ChEBI" id="CHEBI:50058"/>
        <dbReference type="ChEBI" id="CHEBI:57844"/>
        <dbReference type="ChEBI" id="CHEBI:58772"/>
        <dbReference type="EC" id="1.8.4.11"/>
    </reaction>
</comment>
<dbReference type="EMBL" id="FNIL01000001">
    <property type="protein sequence ID" value="SDN21202.1"/>
    <property type="molecule type" value="Genomic_DNA"/>
</dbReference>
<dbReference type="STRING" id="745820.SAMN04488053_101122"/>
<gene>
    <name evidence="7" type="ORF">SAMN04488053_101122</name>
</gene>
<evidence type="ECO:0000313" key="8">
    <source>
        <dbReference type="Proteomes" id="UP000198778"/>
    </source>
</evidence>
<dbReference type="AlphaFoldDB" id="A0A1G9ZI95"/>
<comment type="catalytic activity">
    <reaction evidence="4">
        <text>L-methionyl-[protein] + [thioredoxin]-disulfide + H2O = L-methionyl-(S)-S-oxide-[protein] + [thioredoxin]-dithiol</text>
        <dbReference type="Rhea" id="RHEA:14217"/>
        <dbReference type="Rhea" id="RHEA-COMP:10698"/>
        <dbReference type="Rhea" id="RHEA-COMP:10700"/>
        <dbReference type="Rhea" id="RHEA-COMP:12313"/>
        <dbReference type="Rhea" id="RHEA-COMP:12315"/>
        <dbReference type="ChEBI" id="CHEBI:15377"/>
        <dbReference type="ChEBI" id="CHEBI:16044"/>
        <dbReference type="ChEBI" id="CHEBI:29950"/>
        <dbReference type="ChEBI" id="CHEBI:44120"/>
        <dbReference type="ChEBI" id="CHEBI:50058"/>
        <dbReference type="EC" id="1.8.4.11"/>
    </reaction>
</comment>